<dbReference type="PROSITE" id="PS50263">
    <property type="entry name" value="CN_HYDROLASE"/>
    <property type="match status" value="1"/>
</dbReference>
<dbReference type="EMBL" id="LR134355">
    <property type="protein sequence ID" value="VEG50307.1"/>
    <property type="molecule type" value="Genomic_DNA"/>
</dbReference>
<dbReference type="OrthoDB" id="4008466at2"/>
<dbReference type="InterPro" id="IPR003010">
    <property type="entry name" value="C-N_Hydrolase"/>
</dbReference>
<evidence type="ECO:0000313" key="4">
    <source>
        <dbReference type="Proteomes" id="UP000282551"/>
    </source>
</evidence>
<accession>A0A3S4RKL5</accession>
<evidence type="ECO:0000259" key="2">
    <source>
        <dbReference type="PROSITE" id="PS50263"/>
    </source>
</evidence>
<dbReference type="EC" id="3.5.1.100" evidence="3"/>
<keyword evidence="1 3" id="KW-0378">Hydrolase</keyword>
<dbReference type="InterPro" id="IPR036526">
    <property type="entry name" value="C-N_Hydrolase_sf"/>
</dbReference>
<dbReference type="Proteomes" id="UP000282551">
    <property type="component" value="Chromosome"/>
</dbReference>
<dbReference type="GO" id="GO:0016811">
    <property type="term" value="F:hydrolase activity, acting on carbon-nitrogen (but not peptide) bonds, in linear amides"/>
    <property type="evidence" value="ECO:0007669"/>
    <property type="project" value="UniProtKB-ARBA"/>
</dbReference>
<dbReference type="Pfam" id="PF00795">
    <property type="entry name" value="CN_hydrolase"/>
    <property type="match status" value="1"/>
</dbReference>
<dbReference type="InterPro" id="IPR050345">
    <property type="entry name" value="Aliph_Amidase/BUP"/>
</dbReference>
<dbReference type="AlphaFoldDB" id="A0A3S4RKL5"/>
<dbReference type="PANTHER" id="PTHR43674:SF2">
    <property type="entry name" value="BETA-UREIDOPROPIONASE"/>
    <property type="match status" value="1"/>
</dbReference>
<dbReference type="Gene3D" id="3.60.110.10">
    <property type="entry name" value="Carbon-nitrogen hydrolase"/>
    <property type="match status" value="1"/>
</dbReference>
<dbReference type="SUPFAM" id="SSF56317">
    <property type="entry name" value="Carbon-nitrogen hydrolase"/>
    <property type="match status" value="1"/>
</dbReference>
<evidence type="ECO:0000313" key="3">
    <source>
        <dbReference type="EMBL" id="VEG50307.1"/>
    </source>
</evidence>
<organism evidence="3 4">
    <name type="scientific">Mycolicibacterium chitae</name>
    <name type="common">Mycobacterium chitae</name>
    <dbReference type="NCBI Taxonomy" id="1792"/>
    <lineage>
        <taxon>Bacteria</taxon>
        <taxon>Bacillati</taxon>
        <taxon>Actinomycetota</taxon>
        <taxon>Actinomycetes</taxon>
        <taxon>Mycobacteriales</taxon>
        <taxon>Mycobacteriaceae</taxon>
        <taxon>Mycolicibacterium</taxon>
    </lineage>
</organism>
<dbReference type="PANTHER" id="PTHR43674">
    <property type="entry name" value="NITRILASE C965.09-RELATED"/>
    <property type="match status" value="1"/>
</dbReference>
<reference evidence="3 4" key="1">
    <citation type="submission" date="2018-12" db="EMBL/GenBank/DDBJ databases">
        <authorList>
            <consortium name="Pathogen Informatics"/>
        </authorList>
    </citation>
    <scope>NUCLEOTIDE SEQUENCE [LARGE SCALE GENOMIC DNA]</scope>
    <source>
        <strain evidence="3 4">NCTC10485</strain>
    </source>
</reference>
<protein>
    <submittedName>
        <fullName evidence="3">Putative amidohydrolase</fullName>
        <ecNumber evidence="3">3.5.1.100</ecNumber>
    </submittedName>
</protein>
<keyword evidence="4" id="KW-1185">Reference proteome</keyword>
<sequence>MAVVRVALEQIDVAVGAVDANRETALTRTRAAFGAGANLVVLPELAISGYVVDPEFARQVAEPLDGPTAAAFSAQAREFGGLAAYGFAELADGEVFNTVVVVDGDGPVLHYRKLHLFDQEQAAYAPGDLGLPVADTAFGRIGVCICYDLRFVEVLRAMSLRGAEVVLAPAAWVGGFDRTVPVTGGTRHVDSVLAQANLDQVAVVAVSQVAGAARGGPATLGGSVACDAYGEVLAGPLSRTAADSALVDIDLDAVRAARIRGERIRPREDRRTDVYALTYGGDAW</sequence>
<name>A0A3S4RKL5_MYCCI</name>
<dbReference type="RefSeq" id="WP_126335858.1">
    <property type="nucleotide sequence ID" value="NZ_AP022604.1"/>
</dbReference>
<feature type="domain" description="CN hydrolase" evidence="2">
    <location>
        <begin position="4"/>
        <end position="253"/>
    </location>
</feature>
<gene>
    <name evidence="3" type="primary">ramA_2</name>
    <name evidence="3" type="ORF">NCTC10485_04625</name>
</gene>
<proteinExistence type="predicted"/>
<evidence type="ECO:0000256" key="1">
    <source>
        <dbReference type="ARBA" id="ARBA00022801"/>
    </source>
</evidence>